<evidence type="ECO:0008006" key="4">
    <source>
        <dbReference type="Google" id="ProtNLM"/>
    </source>
</evidence>
<proteinExistence type="predicted"/>
<evidence type="ECO:0000313" key="2">
    <source>
        <dbReference type="EMBL" id="AEW22347.1"/>
    </source>
</evidence>
<dbReference type="PATRIC" id="fig|203275.8.peg.1747"/>
<keyword evidence="3" id="KW-1185">Reference proteome</keyword>
<dbReference type="RefSeq" id="WP_014225260.1">
    <property type="nucleotide sequence ID" value="NC_016610.1"/>
</dbReference>
<feature type="chain" id="PRO_5003517296" description="DUF1570 domain-containing protein" evidence="1">
    <location>
        <begin position="19"/>
        <end position="333"/>
    </location>
</feature>
<evidence type="ECO:0000313" key="3">
    <source>
        <dbReference type="Proteomes" id="UP000005436"/>
    </source>
</evidence>
<keyword evidence="1" id="KW-0732">Signal</keyword>
<dbReference type="EMBL" id="CP003191">
    <property type="protein sequence ID" value="AEW22347.1"/>
    <property type="molecule type" value="Genomic_DNA"/>
</dbReference>
<feature type="signal peptide" evidence="1">
    <location>
        <begin position="1"/>
        <end position="18"/>
    </location>
</feature>
<dbReference type="HOGENOM" id="CLU_834015_0_0_10"/>
<reference evidence="3" key="1">
    <citation type="submission" date="2011-12" db="EMBL/GenBank/DDBJ databases">
        <title>Complete sequence of Tannerella forsythia ATCC 43037.</title>
        <authorList>
            <person name="Dewhirst F."/>
            <person name="Tanner A."/>
            <person name="Izard J."/>
            <person name="Brinkac L."/>
            <person name="Durkin A.S."/>
            <person name="Hostetler J."/>
            <person name="Shetty J."/>
            <person name="Torralba M."/>
            <person name="Gill S."/>
            <person name="Nelson K."/>
        </authorList>
    </citation>
    <scope>NUCLEOTIDE SEQUENCE [LARGE SCALE GENOMIC DNA]</scope>
    <source>
        <strain evidence="3">ATCC 43037 / JCM 10827 / CCUG 33226 / KCTC 5666 / FDC 338</strain>
    </source>
</reference>
<dbReference type="eggNOG" id="ENOG5033JUK">
    <property type="taxonomic scope" value="Bacteria"/>
</dbReference>
<evidence type="ECO:0000256" key="1">
    <source>
        <dbReference type="SAM" id="SignalP"/>
    </source>
</evidence>
<gene>
    <name evidence="2" type="ordered locus">BFO_1928</name>
</gene>
<organism evidence="2 3">
    <name type="scientific">Tannerella forsythia (strain ATCC 43037 / JCM 10827 / CCUG 21028 A / KCTC 5666 / FDC 338)</name>
    <name type="common">Bacteroides forsythus</name>
    <dbReference type="NCBI Taxonomy" id="203275"/>
    <lineage>
        <taxon>Bacteria</taxon>
        <taxon>Pseudomonadati</taxon>
        <taxon>Bacteroidota</taxon>
        <taxon>Bacteroidia</taxon>
        <taxon>Bacteroidales</taxon>
        <taxon>Tannerellaceae</taxon>
        <taxon>Tannerella</taxon>
    </lineage>
</organism>
<name>G8UPN7_TANFA</name>
<dbReference type="KEGG" id="tfo:BFO_1928"/>
<accession>G8UPN7</accession>
<sequence length="333" mass="39452">MKKITFFLMVYLSSLSFAYGQDTPKMRYEDKIRIREAINISKQMGEKIWNGINKVPFVILLVTDSLEFLVNHPYPSDDFKLSEDDKILNTKILYRKRLFPDFYLATFPAVNGVNCIVVGTPEKTNKNSSDWTITLLHEHFHQYQFTSQHYYDKVNALDLSGDDETGMWQLNYAFPYDNSNVIEQFKKYTSALLKVISSIEKKSFKKDFRNYLTQRKRLKNALSPSDYRYFSFQIWQEGIARYTEYKFIKALDNYTPTPEMAQLEDFTPFNSLKDKFYLSELNSIATSKLEKDKRVSFYAIGFAEGILLDKQNPMWQEKYLTDKFYIENYFNNE</sequence>
<dbReference type="GeneID" id="34759037"/>
<dbReference type="AlphaFoldDB" id="G8UPN7"/>
<protein>
    <recommendedName>
        <fullName evidence="4">DUF1570 domain-containing protein</fullName>
    </recommendedName>
</protein>
<dbReference type="STRING" id="203275.BFO_1928"/>
<dbReference type="Proteomes" id="UP000005436">
    <property type="component" value="Chromosome"/>
</dbReference>